<dbReference type="Pfam" id="PF00152">
    <property type="entry name" value="tRNA-synt_2"/>
    <property type="match status" value="1"/>
</dbReference>
<dbReference type="GO" id="GO:0004816">
    <property type="term" value="F:asparagine-tRNA ligase activity"/>
    <property type="evidence" value="ECO:0007669"/>
    <property type="project" value="UniProtKB-EC"/>
</dbReference>
<dbReference type="EC" id="6.1.1.22" evidence="3"/>
<keyword evidence="13" id="KW-0175">Coiled coil</keyword>
<accession>A0A5B7CMA4</accession>
<dbReference type="OrthoDB" id="1931232at2759"/>
<evidence type="ECO:0000259" key="15">
    <source>
        <dbReference type="Pfam" id="PF20917"/>
    </source>
</evidence>
<comment type="catalytic activity">
    <reaction evidence="12">
        <text>tRNA(Asn) + L-asparagine + ATP = L-asparaginyl-tRNA(Asn) + AMP + diphosphate + H(+)</text>
        <dbReference type="Rhea" id="RHEA:11180"/>
        <dbReference type="Rhea" id="RHEA-COMP:9659"/>
        <dbReference type="Rhea" id="RHEA-COMP:9674"/>
        <dbReference type="ChEBI" id="CHEBI:15378"/>
        <dbReference type="ChEBI" id="CHEBI:30616"/>
        <dbReference type="ChEBI" id="CHEBI:33019"/>
        <dbReference type="ChEBI" id="CHEBI:58048"/>
        <dbReference type="ChEBI" id="CHEBI:78442"/>
        <dbReference type="ChEBI" id="CHEBI:78515"/>
        <dbReference type="ChEBI" id="CHEBI:456215"/>
        <dbReference type="EC" id="6.1.1.22"/>
    </reaction>
</comment>
<dbReference type="GO" id="GO:0006421">
    <property type="term" value="P:asparaginyl-tRNA aminoacylation"/>
    <property type="evidence" value="ECO:0007669"/>
    <property type="project" value="TreeGrafter"/>
</dbReference>
<dbReference type="GO" id="GO:0005524">
    <property type="term" value="F:ATP binding"/>
    <property type="evidence" value="ECO:0007669"/>
    <property type="project" value="UniProtKB-KW"/>
</dbReference>
<keyword evidence="17" id="KW-1185">Reference proteome</keyword>
<feature type="coiled-coil region" evidence="13">
    <location>
        <begin position="11"/>
        <end position="56"/>
    </location>
</feature>
<dbReference type="EMBL" id="VSRR010000092">
    <property type="protein sequence ID" value="MPC09911.1"/>
    <property type="molecule type" value="Genomic_DNA"/>
</dbReference>
<dbReference type="SUPFAM" id="SSF55681">
    <property type="entry name" value="Class II aaRS and biotin synthetases"/>
    <property type="match status" value="1"/>
</dbReference>
<keyword evidence="4" id="KW-0963">Cytoplasm</keyword>
<dbReference type="AlphaFoldDB" id="A0A5B7CMA4"/>
<evidence type="ECO:0000256" key="6">
    <source>
        <dbReference type="ARBA" id="ARBA00022741"/>
    </source>
</evidence>
<dbReference type="PANTHER" id="PTHR22594">
    <property type="entry name" value="ASPARTYL/LYSYL-TRNA SYNTHETASE"/>
    <property type="match status" value="1"/>
</dbReference>
<feature type="domain" description="Aminoacyl-tRNA synthetase class II (D/K/N)" evidence="14">
    <location>
        <begin position="87"/>
        <end position="306"/>
    </location>
</feature>
<dbReference type="Pfam" id="PF20917">
    <property type="entry name" value="AsnRS_N"/>
    <property type="match status" value="1"/>
</dbReference>
<evidence type="ECO:0000256" key="9">
    <source>
        <dbReference type="ARBA" id="ARBA00023146"/>
    </source>
</evidence>
<evidence type="ECO:0000256" key="10">
    <source>
        <dbReference type="ARBA" id="ARBA00029886"/>
    </source>
</evidence>
<evidence type="ECO:0000256" key="2">
    <source>
        <dbReference type="ARBA" id="ARBA00008226"/>
    </source>
</evidence>
<evidence type="ECO:0000256" key="8">
    <source>
        <dbReference type="ARBA" id="ARBA00022917"/>
    </source>
</evidence>
<evidence type="ECO:0000256" key="5">
    <source>
        <dbReference type="ARBA" id="ARBA00022598"/>
    </source>
</evidence>
<keyword evidence="8" id="KW-0648">Protein biosynthesis</keyword>
<dbReference type="InterPro" id="IPR002312">
    <property type="entry name" value="Asp/Asn-tRNA-synth_IIb"/>
</dbReference>
<dbReference type="GO" id="GO:0005737">
    <property type="term" value="C:cytoplasm"/>
    <property type="evidence" value="ECO:0007669"/>
    <property type="project" value="UniProtKB-SubCell"/>
</dbReference>
<evidence type="ECO:0000256" key="1">
    <source>
        <dbReference type="ARBA" id="ARBA00004496"/>
    </source>
</evidence>
<evidence type="ECO:0000256" key="3">
    <source>
        <dbReference type="ARBA" id="ARBA00012816"/>
    </source>
</evidence>
<comment type="caution">
    <text evidence="16">The sequence shown here is derived from an EMBL/GenBank/DDBJ whole genome shotgun (WGS) entry which is preliminary data.</text>
</comment>
<proteinExistence type="inferred from homology"/>
<dbReference type="Gene3D" id="3.30.930.10">
    <property type="entry name" value="Bira Bifunctional Protein, Domain 2"/>
    <property type="match status" value="1"/>
</dbReference>
<name>A0A5B7CMA4_PORTR</name>
<evidence type="ECO:0000256" key="4">
    <source>
        <dbReference type="ARBA" id="ARBA00022490"/>
    </source>
</evidence>
<feature type="domain" description="Asparagine--tRNA ligase N-terminal" evidence="15">
    <location>
        <begin position="5"/>
        <end position="61"/>
    </location>
</feature>
<dbReference type="InterPro" id="IPR004364">
    <property type="entry name" value="Aa-tRNA-synt_II"/>
</dbReference>
<dbReference type="InterPro" id="IPR048952">
    <property type="entry name" value="AsnRS_N"/>
</dbReference>
<evidence type="ECO:0000256" key="7">
    <source>
        <dbReference type="ARBA" id="ARBA00022840"/>
    </source>
</evidence>
<organism evidence="16 17">
    <name type="scientific">Portunus trituberculatus</name>
    <name type="common">Swimming crab</name>
    <name type="synonym">Neptunus trituberculatus</name>
    <dbReference type="NCBI Taxonomy" id="210409"/>
    <lineage>
        <taxon>Eukaryota</taxon>
        <taxon>Metazoa</taxon>
        <taxon>Ecdysozoa</taxon>
        <taxon>Arthropoda</taxon>
        <taxon>Crustacea</taxon>
        <taxon>Multicrustacea</taxon>
        <taxon>Malacostraca</taxon>
        <taxon>Eumalacostraca</taxon>
        <taxon>Eucarida</taxon>
        <taxon>Decapoda</taxon>
        <taxon>Pleocyemata</taxon>
        <taxon>Brachyura</taxon>
        <taxon>Eubrachyura</taxon>
        <taxon>Portunoidea</taxon>
        <taxon>Portunidae</taxon>
        <taxon>Portuninae</taxon>
        <taxon>Portunus</taxon>
    </lineage>
</organism>
<protein>
    <recommendedName>
        <fullName evidence="11">Asparagine--tRNA ligase, cytoplasmic</fullName>
        <ecNumber evidence="3">6.1.1.22</ecNumber>
    </recommendedName>
    <alternativeName>
        <fullName evidence="10">Asparaginyl-tRNA synthetase</fullName>
    </alternativeName>
</protein>
<comment type="subcellular location">
    <subcellularLocation>
        <location evidence="1">Cytoplasm</location>
    </subcellularLocation>
</comment>
<dbReference type="PRINTS" id="PR01042">
    <property type="entry name" value="TRNASYNTHASP"/>
</dbReference>
<evidence type="ECO:0000256" key="12">
    <source>
        <dbReference type="ARBA" id="ARBA00047844"/>
    </source>
</evidence>
<comment type="similarity">
    <text evidence="2">Belongs to the class-II aminoacyl-tRNA synthetase family.</text>
</comment>
<evidence type="ECO:0000256" key="13">
    <source>
        <dbReference type="SAM" id="Coils"/>
    </source>
</evidence>
<evidence type="ECO:0000259" key="14">
    <source>
        <dbReference type="Pfam" id="PF00152"/>
    </source>
</evidence>
<dbReference type="InterPro" id="IPR045864">
    <property type="entry name" value="aa-tRNA-synth_II/BPL/LPL"/>
</dbReference>
<evidence type="ECO:0000313" key="16">
    <source>
        <dbReference type="EMBL" id="MPC09911.1"/>
    </source>
</evidence>
<gene>
    <name evidence="16" type="primary">NARS_0</name>
    <name evidence="16" type="ORF">E2C01_002530</name>
</gene>
<dbReference type="PANTHER" id="PTHR22594:SF16">
    <property type="entry name" value="ASPARAGINE--TRNA LIGASE, CYTOPLASMIC"/>
    <property type="match status" value="1"/>
</dbReference>
<keyword evidence="6" id="KW-0547">Nucleotide-binding</keyword>
<reference evidence="16 17" key="1">
    <citation type="submission" date="2019-05" db="EMBL/GenBank/DDBJ databases">
        <title>Another draft genome of Portunus trituberculatus and its Hox gene families provides insights of decapod evolution.</title>
        <authorList>
            <person name="Jeong J.-H."/>
            <person name="Song I."/>
            <person name="Kim S."/>
            <person name="Choi T."/>
            <person name="Kim D."/>
            <person name="Ryu S."/>
            <person name="Kim W."/>
        </authorList>
    </citation>
    <scope>NUCLEOTIDE SEQUENCE [LARGE SCALE GENOMIC DNA]</scope>
    <source>
        <tissue evidence="16">Muscle</tissue>
    </source>
</reference>
<evidence type="ECO:0000313" key="17">
    <source>
        <dbReference type="Proteomes" id="UP000324222"/>
    </source>
</evidence>
<sequence length="343" mass="39765">MSFQKYTVIAKSQLKKLTKLWKDECKKLEARLLKEKEDEEKRAKALEEARKITITEDKSLPAATCIKIRSSKDHRNQRVKVFGWVHRLRRQEQSRTRRHLASYTHVEAECPFITFSDLLDRIEDLVCDVVDRVMKHPVGSQLMKDLHPEFVAPSRPFYRMTYADAIKYLKEHNITKEDGTFYEFGEDIPEMPERKMTDKIGKPILLNSFPAGIKAFYMSRCADDHSLTESVDLLMPNVGEIVGGSMRMHDHQELMDAYRGAGLDPEPYYWYTDQRLYGTTPHGGYGLGLERFLCWLANRYHIREATLSSPRLEDYLCPSFVPPEANKQQGSRLPYSEGGFTGE</sequence>
<evidence type="ECO:0000256" key="11">
    <source>
        <dbReference type="ARBA" id="ARBA00039867"/>
    </source>
</evidence>
<keyword evidence="7" id="KW-0067">ATP-binding</keyword>
<keyword evidence="5 16" id="KW-0436">Ligase</keyword>
<dbReference type="Proteomes" id="UP000324222">
    <property type="component" value="Unassembled WGS sequence"/>
</dbReference>
<keyword evidence="9" id="KW-0030">Aminoacyl-tRNA synthetase</keyword>